<evidence type="ECO:0000256" key="2">
    <source>
        <dbReference type="ARBA" id="ARBA00012438"/>
    </source>
</evidence>
<gene>
    <name evidence="9" type="ORF">SULYE_0899</name>
</gene>
<reference evidence="9 10" key="1">
    <citation type="submission" date="2009-04" db="EMBL/GenBank/DDBJ databases">
        <authorList>
            <person name="Reysenbach A.-L."/>
            <person name="Heidelberg J.F."/>
            <person name="Nelson W.C."/>
        </authorList>
    </citation>
    <scope>NUCLEOTIDE SEQUENCE [LARGE SCALE GENOMIC DNA]</scope>
    <source>
        <strain evidence="9 10">SS-5</strain>
    </source>
</reference>
<dbReference type="PROSITE" id="PS50109">
    <property type="entry name" value="HIS_KIN"/>
    <property type="match status" value="1"/>
</dbReference>
<proteinExistence type="predicted"/>
<feature type="transmembrane region" description="Helical" evidence="7">
    <location>
        <begin position="6"/>
        <end position="26"/>
    </location>
</feature>
<dbReference type="InterPro" id="IPR003661">
    <property type="entry name" value="HisK_dim/P_dom"/>
</dbReference>
<dbReference type="InterPro" id="IPR036097">
    <property type="entry name" value="HisK_dim/P_sf"/>
</dbReference>
<dbReference type="AlphaFoldDB" id="C4FJZ9"/>
<evidence type="ECO:0000259" key="8">
    <source>
        <dbReference type="PROSITE" id="PS50109"/>
    </source>
</evidence>
<keyword evidence="7" id="KW-0812">Transmembrane</keyword>
<feature type="transmembrane region" description="Helical" evidence="7">
    <location>
        <begin position="146"/>
        <end position="167"/>
    </location>
</feature>
<dbReference type="OrthoDB" id="9796330at2"/>
<keyword evidence="4" id="KW-0808">Transferase</keyword>
<dbReference type="InterPro" id="IPR004358">
    <property type="entry name" value="Sig_transdc_His_kin-like_C"/>
</dbReference>
<dbReference type="GO" id="GO:0000155">
    <property type="term" value="F:phosphorelay sensor kinase activity"/>
    <property type="evidence" value="ECO:0007669"/>
    <property type="project" value="InterPro"/>
</dbReference>
<protein>
    <recommendedName>
        <fullName evidence="2">histidine kinase</fullName>
        <ecNumber evidence="2">2.7.13.3</ecNumber>
    </recommendedName>
</protein>
<evidence type="ECO:0000256" key="3">
    <source>
        <dbReference type="ARBA" id="ARBA00022553"/>
    </source>
</evidence>
<name>C4FJZ9_9AQUI</name>
<evidence type="ECO:0000256" key="4">
    <source>
        <dbReference type="ARBA" id="ARBA00022679"/>
    </source>
</evidence>
<evidence type="ECO:0000256" key="5">
    <source>
        <dbReference type="ARBA" id="ARBA00022777"/>
    </source>
</evidence>
<accession>C4FJZ9</accession>
<dbReference type="Gene3D" id="1.10.287.130">
    <property type="match status" value="1"/>
</dbReference>
<dbReference type="PANTHER" id="PTHR45453">
    <property type="entry name" value="PHOSPHATE REGULON SENSOR PROTEIN PHOR"/>
    <property type="match status" value="1"/>
</dbReference>
<sequence>MKSLFSRVYVLSLILLFSAFLSIYLFTHLTIKNSVHQEISSSLNILWRSVAYLIKEEGKFQYDEEVMINFRKGSGNYLKILEDNKYVELQPDKSVLNFPSENGLFFFEINGKEYAGYGEKYGRYYILVYREISNQQAMLRKFSKNFFTGWLAILVVYTLIAYPLWYLSFRVVMRLAKKIEESSPAKLDILDENVFSEIKPIVKAYNQLVNQLNNYLDTQKFFFYHLSHELKTPLSIIRTSTDLTLRKPRSQAEMREFLLSIKSAAERASQVVEKLLLLYRLETQNVEPKREIVELKTLILGILGDFKQLINNKNLSFEIFEDEFKVFGDYELIHSLFSNIIENAIKYSPQNGKIGIKKDSYCVIIEDEGIGISKEELIKIFEPFYRSEKAKLEEGSGLGLSICKVISKILGWELTIHSEVGRGTSVKICTKSY</sequence>
<dbReference type="EMBL" id="ABZS01000075">
    <property type="protein sequence ID" value="EEP60593.1"/>
    <property type="molecule type" value="Genomic_DNA"/>
</dbReference>
<evidence type="ECO:0000256" key="7">
    <source>
        <dbReference type="SAM" id="Phobius"/>
    </source>
</evidence>
<organism evidence="9 10">
    <name type="scientific">Sulfurihydrogenibium yellowstonense SS-5</name>
    <dbReference type="NCBI Taxonomy" id="432331"/>
    <lineage>
        <taxon>Bacteria</taxon>
        <taxon>Pseudomonadati</taxon>
        <taxon>Aquificota</taxon>
        <taxon>Aquificia</taxon>
        <taxon>Aquificales</taxon>
        <taxon>Hydrogenothermaceae</taxon>
        <taxon>Sulfurihydrogenibium</taxon>
    </lineage>
</organism>
<evidence type="ECO:0000313" key="9">
    <source>
        <dbReference type="EMBL" id="EEP60593.1"/>
    </source>
</evidence>
<dbReference type="Gene3D" id="3.30.565.10">
    <property type="entry name" value="Histidine kinase-like ATPase, C-terminal domain"/>
    <property type="match status" value="1"/>
</dbReference>
<comment type="caution">
    <text evidence="9">The sequence shown here is derived from an EMBL/GenBank/DDBJ whole genome shotgun (WGS) entry which is preliminary data.</text>
</comment>
<keyword evidence="7" id="KW-0472">Membrane</keyword>
<dbReference type="PRINTS" id="PR00344">
    <property type="entry name" value="BCTRLSENSOR"/>
</dbReference>
<dbReference type="Proteomes" id="UP000005540">
    <property type="component" value="Unassembled WGS sequence"/>
</dbReference>
<feature type="domain" description="Histidine kinase" evidence="8">
    <location>
        <begin position="225"/>
        <end position="433"/>
    </location>
</feature>
<keyword evidence="10" id="KW-1185">Reference proteome</keyword>
<dbReference type="InterPro" id="IPR005467">
    <property type="entry name" value="His_kinase_dom"/>
</dbReference>
<dbReference type="CDD" id="cd00075">
    <property type="entry name" value="HATPase"/>
    <property type="match status" value="1"/>
</dbReference>
<dbReference type="Pfam" id="PF02518">
    <property type="entry name" value="HATPase_c"/>
    <property type="match status" value="1"/>
</dbReference>
<keyword evidence="6" id="KW-0902">Two-component regulatory system</keyword>
<dbReference type="InterPro" id="IPR036890">
    <property type="entry name" value="HATPase_C_sf"/>
</dbReference>
<keyword evidence="3" id="KW-0597">Phosphoprotein</keyword>
<keyword evidence="5 9" id="KW-0418">Kinase</keyword>
<dbReference type="GO" id="GO:0016036">
    <property type="term" value="P:cellular response to phosphate starvation"/>
    <property type="evidence" value="ECO:0007669"/>
    <property type="project" value="TreeGrafter"/>
</dbReference>
<dbReference type="SMART" id="SM00387">
    <property type="entry name" value="HATPase_c"/>
    <property type="match status" value="1"/>
</dbReference>
<dbReference type="GO" id="GO:0004721">
    <property type="term" value="F:phosphoprotein phosphatase activity"/>
    <property type="evidence" value="ECO:0007669"/>
    <property type="project" value="TreeGrafter"/>
</dbReference>
<dbReference type="GO" id="GO:0005886">
    <property type="term" value="C:plasma membrane"/>
    <property type="evidence" value="ECO:0007669"/>
    <property type="project" value="TreeGrafter"/>
</dbReference>
<dbReference type="PANTHER" id="PTHR45453:SF1">
    <property type="entry name" value="PHOSPHATE REGULON SENSOR PROTEIN PHOR"/>
    <property type="match status" value="1"/>
</dbReference>
<dbReference type="CDD" id="cd00082">
    <property type="entry name" value="HisKA"/>
    <property type="match status" value="1"/>
</dbReference>
<dbReference type="InterPro" id="IPR050351">
    <property type="entry name" value="BphY/WalK/GraS-like"/>
</dbReference>
<dbReference type="SMART" id="SM00388">
    <property type="entry name" value="HisKA"/>
    <property type="match status" value="1"/>
</dbReference>
<evidence type="ECO:0000256" key="1">
    <source>
        <dbReference type="ARBA" id="ARBA00000085"/>
    </source>
</evidence>
<dbReference type="SUPFAM" id="SSF55874">
    <property type="entry name" value="ATPase domain of HSP90 chaperone/DNA topoisomerase II/histidine kinase"/>
    <property type="match status" value="1"/>
</dbReference>
<dbReference type="SUPFAM" id="SSF47384">
    <property type="entry name" value="Homodimeric domain of signal transducing histidine kinase"/>
    <property type="match status" value="1"/>
</dbReference>
<dbReference type="InterPro" id="IPR003594">
    <property type="entry name" value="HATPase_dom"/>
</dbReference>
<keyword evidence="7" id="KW-1133">Transmembrane helix</keyword>
<dbReference type="EC" id="2.7.13.3" evidence="2"/>
<dbReference type="Pfam" id="PF00512">
    <property type="entry name" value="HisKA"/>
    <property type="match status" value="1"/>
</dbReference>
<comment type="catalytic activity">
    <reaction evidence="1">
        <text>ATP + protein L-histidine = ADP + protein N-phospho-L-histidine.</text>
        <dbReference type="EC" id="2.7.13.3"/>
    </reaction>
</comment>
<evidence type="ECO:0000256" key="6">
    <source>
        <dbReference type="ARBA" id="ARBA00023012"/>
    </source>
</evidence>
<evidence type="ECO:0000313" key="10">
    <source>
        <dbReference type="Proteomes" id="UP000005540"/>
    </source>
</evidence>